<dbReference type="STRING" id="208439.AJAP_25730"/>
<evidence type="ECO:0000313" key="3">
    <source>
        <dbReference type="EMBL" id="AIG77993.1"/>
    </source>
</evidence>
<feature type="domain" description="D-alanyl-D-alanine carboxypeptidase-like core" evidence="2">
    <location>
        <begin position="85"/>
        <end position="187"/>
    </location>
</feature>
<gene>
    <name evidence="3" type="ORF">AJAP_25730</name>
</gene>
<organism evidence="3 4">
    <name type="scientific">Amycolatopsis japonica</name>
    <dbReference type="NCBI Taxonomy" id="208439"/>
    <lineage>
        <taxon>Bacteria</taxon>
        <taxon>Bacillati</taxon>
        <taxon>Actinomycetota</taxon>
        <taxon>Actinomycetes</taxon>
        <taxon>Pseudonocardiales</taxon>
        <taxon>Pseudonocardiaceae</taxon>
        <taxon>Amycolatopsis</taxon>
        <taxon>Amycolatopsis japonica group</taxon>
    </lineage>
</organism>
<dbReference type="EMBL" id="CP008953">
    <property type="protein sequence ID" value="AIG77993.1"/>
    <property type="molecule type" value="Genomic_DNA"/>
</dbReference>
<evidence type="ECO:0000256" key="1">
    <source>
        <dbReference type="SAM" id="Phobius"/>
    </source>
</evidence>
<dbReference type="GO" id="GO:0008233">
    <property type="term" value="F:peptidase activity"/>
    <property type="evidence" value="ECO:0007669"/>
    <property type="project" value="InterPro"/>
</dbReference>
<keyword evidence="1" id="KW-1133">Transmembrane helix</keyword>
<reference evidence="3 4" key="1">
    <citation type="journal article" date="2014" name="J. Biotechnol.">
        <title>Complete genome sequence of the actinobacterium Amycolatopsis japonica MG417-CF17(T) (=DSM 44213T) producing (S,S)-N,N'-ethylenediaminedisuccinic acid.</title>
        <authorList>
            <person name="Stegmann E."/>
            <person name="Albersmeier A."/>
            <person name="Spohn M."/>
            <person name="Gert H."/>
            <person name="Weber T."/>
            <person name="Wohlleben W."/>
            <person name="Kalinowski J."/>
            <person name="Ruckert C."/>
        </authorList>
    </citation>
    <scope>NUCLEOTIDE SEQUENCE [LARGE SCALE GENOMIC DNA]</scope>
    <source>
        <strain evidence="4">MG417-CF17 (DSM 44213)</strain>
    </source>
</reference>
<dbReference type="Proteomes" id="UP000028492">
    <property type="component" value="Chromosome"/>
</dbReference>
<keyword evidence="1" id="KW-0812">Transmembrane</keyword>
<dbReference type="AlphaFoldDB" id="A0A075UYC9"/>
<dbReference type="Gene3D" id="3.30.1380.10">
    <property type="match status" value="1"/>
</dbReference>
<dbReference type="SUPFAM" id="SSF55166">
    <property type="entry name" value="Hedgehog/DD-peptidase"/>
    <property type="match status" value="1"/>
</dbReference>
<dbReference type="HOGENOM" id="CLU_104140_0_0_11"/>
<proteinExistence type="predicted"/>
<keyword evidence="1" id="KW-0472">Membrane</keyword>
<dbReference type="GO" id="GO:0006508">
    <property type="term" value="P:proteolysis"/>
    <property type="evidence" value="ECO:0007669"/>
    <property type="project" value="InterPro"/>
</dbReference>
<accession>A0A075UYC9</accession>
<dbReference type="PANTHER" id="PTHR34385">
    <property type="entry name" value="D-ALANYL-D-ALANINE CARBOXYPEPTIDASE"/>
    <property type="match status" value="1"/>
</dbReference>
<dbReference type="InterPro" id="IPR052179">
    <property type="entry name" value="DD-CPase-like"/>
</dbReference>
<dbReference type="KEGG" id="aja:AJAP_25730"/>
<dbReference type="PANTHER" id="PTHR34385:SF1">
    <property type="entry name" value="PEPTIDOGLYCAN L-ALANYL-D-GLUTAMATE ENDOPEPTIDASE CWLK"/>
    <property type="match status" value="1"/>
</dbReference>
<feature type="transmembrane region" description="Helical" evidence="1">
    <location>
        <begin position="24"/>
        <end position="48"/>
    </location>
</feature>
<dbReference type="InterPro" id="IPR003709">
    <property type="entry name" value="VanY-like_core_dom"/>
</dbReference>
<dbReference type="InterPro" id="IPR009045">
    <property type="entry name" value="Zn_M74/Hedgehog-like"/>
</dbReference>
<evidence type="ECO:0000259" key="2">
    <source>
        <dbReference type="Pfam" id="PF02557"/>
    </source>
</evidence>
<dbReference type="eggNOG" id="COG1876">
    <property type="taxonomic scope" value="Bacteria"/>
</dbReference>
<evidence type="ECO:0000313" key="4">
    <source>
        <dbReference type="Proteomes" id="UP000028492"/>
    </source>
</evidence>
<protein>
    <submittedName>
        <fullName evidence="3">Conserved putative membrane protein</fullName>
    </submittedName>
</protein>
<keyword evidence="4" id="KW-1185">Reference proteome</keyword>
<sequence length="206" mass="22260">MAVRRGLGSFGVVPTTSTSSRRTVISVFAALGLVVAAMVTLGATGLAVKPVNGQALAVLEEVPGPESGPTCAVDKRYVDEDTFGMRPDVIEAWNAMRAKAKAQNITLCVNDGKRSRGQQQREFDKAVERFGSVEQAKKWALQPETSMHVKGIAVDIQPLNSASWVDKHGGPLGWCRRYDNEKWHFEYDPAYKTAGCPALLPSATGN</sequence>
<name>A0A075UYC9_9PSEU</name>
<dbReference type="Pfam" id="PF02557">
    <property type="entry name" value="VanY"/>
    <property type="match status" value="1"/>
</dbReference>